<feature type="region of interest" description="Disordered" evidence="2">
    <location>
        <begin position="81"/>
        <end position="102"/>
    </location>
</feature>
<feature type="region of interest" description="Disordered" evidence="2">
    <location>
        <begin position="119"/>
        <end position="146"/>
    </location>
</feature>
<reference evidence="3 4" key="1">
    <citation type="submission" date="2020-04" db="EMBL/GenBank/DDBJ databases">
        <title>Plant Genome Project.</title>
        <authorList>
            <person name="Zhang R.-G."/>
        </authorList>
    </citation>
    <scope>NUCLEOTIDE SEQUENCE [LARGE SCALE GENOMIC DNA]</scope>
    <source>
        <strain evidence="3">YNK0</strain>
        <tissue evidence="3">Leaf</tissue>
    </source>
</reference>
<proteinExistence type="predicted"/>
<dbReference type="Gene3D" id="2.40.50.140">
    <property type="entry name" value="Nucleic acid-binding proteins"/>
    <property type="match status" value="1"/>
</dbReference>
<evidence type="ECO:0000313" key="4">
    <source>
        <dbReference type="Proteomes" id="UP000655225"/>
    </source>
</evidence>
<dbReference type="GO" id="GO:0003743">
    <property type="term" value="F:translation initiation factor activity"/>
    <property type="evidence" value="ECO:0007669"/>
    <property type="project" value="InterPro"/>
</dbReference>
<evidence type="ECO:0000313" key="3">
    <source>
        <dbReference type="EMBL" id="KAF8397946.1"/>
    </source>
</evidence>
<accession>A0A834Z3J5</accession>
<keyword evidence="4" id="KW-1185">Reference proteome</keyword>
<dbReference type="InterPro" id="IPR012340">
    <property type="entry name" value="NA-bd_OB-fold"/>
</dbReference>
<dbReference type="GO" id="GO:0005634">
    <property type="term" value="C:nucleus"/>
    <property type="evidence" value="ECO:0007669"/>
    <property type="project" value="TreeGrafter"/>
</dbReference>
<dbReference type="SUPFAM" id="SSF50249">
    <property type="entry name" value="Nucleic acid-binding proteins"/>
    <property type="match status" value="1"/>
</dbReference>
<dbReference type="SMART" id="SM00652">
    <property type="entry name" value="eIF1a"/>
    <property type="match status" value="1"/>
</dbReference>
<name>A0A834Z3J5_TETSI</name>
<dbReference type="EMBL" id="JABCRI010000011">
    <property type="protein sequence ID" value="KAF8397946.1"/>
    <property type="molecule type" value="Genomic_DNA"/>
</dbReference>
<dbReference type="OMA" id="QMNESED"/>
<dbReference type="AlphaFoldDB" id="A0A834Z3J5"/>
<dbReference type="InterPro" id="IPR001253">
    <property type="entry name" value="TIF_eIF-1A"/>
</dbReference>
<dbReference type="PANTHER" id="PTHR21641:SF0">
    <property type="entry name" value="RNA-BINDING PROTEIN EIF1AD-RELATED"/>
    <property type="match status" value="1"/>
</dbReference>
<comment type="caution">
    <text evidence="3">The sequence shown here is derived from an EMBL/GenBank/DDBJ whole genome shotgun (WGS) entry which is preliminary data.</text>
</comment>
<dbReference type="PANTHER" id="PTHR21641">
    <property type="entry name" value="TRANSLATION INITIATION FACTOR-RELATED"/>
    <property type="match status" value="1"/>
</dbReference>
<organism evidence="3 4">
    <name type="scientific">Tetracentron sinense</name>
    <name type="common">Spur-leaf</name>
    <dbReference type="NCBI Taxonomy" id="13715"/>
    <lineage>
        <taxon>Eukaryota</taxon>
        <taxon>Viridiplantae</taxon>
        <taxon>Streptophyta</taxon>
        <taxon>Embryophyta</taxon>
        <taxon>Tracheophyta</taxon>
        <taxon>Spermatophyta</taxon>
        <taxon>Magnoliopsida</taxon>
        <taxon>Trochodendrales</taxon>
        <taxon>Trochodendraceae</taxon>
        <taxon>Tetracentron</taxon>
    </lineage>
</organism>
<dbReference type="GO" id="GO:0003723">
    <property type="term" value="F:RNA binding"/>
    <property type="evidence" value="ECO:0007669"/>
    <property type="project" value="UniProtKB-KW"/>
</dbReference>
<evidence type="ECO:0000256" key="2">
    <source>
        <dbReference type="SAM" id="MobiDB-lite"/>
    </source>
</evidence>
<dbReference type="Proteomes" id="UP000655225">
    <property type="component" value="Unassembled WGS sequence"/>
</dbReference>
<sequence>MDLGQETSLALFPAKFQKSMWIKQGSFVVVDESGREKALESGCKVTCMVSQVLFYKQVRALQKSTEWTEIFKATFAKDSNGHLQRPTFQHEEGDWSSDDDGVPPLEANLNRIRLAKLHSDSESDVDNKGNVNTDCLPPFPPEDYSP</sequence>
<dbReference type="OrthoDB" id="1738325at2759"/>
<evidence type="ECO:0008006" key="5">
    <source>
        <dbReference type="Google" id="ProtNLM"/>
    </source>
</evidence>
<gene>
    <name evidence="3" type="ORF">HHK36_016872</name>
</gene>
<keyword evidence="1" id="KW-0694">RNA-binding</keyword>
<protein>
    <recommendedName>
        <fullName evidence="5">RNA-binding protein EIF1AD</fullName>
    </recommendedName>
</protein>
<feature type="compositionally biased region" description="Pro residues" evidence="2">
    <location>
        <begin position="137"/>
        <end position="146"/>
    </location>
</feature>
<dbReference type="InterPro" id="IPR039294">
    <property type="entry name" value="EIF1AD"/>
</dbReference>
<evidence type="ECO:0000256" key="1">
    <source>
        <dbReference type="ARBA" id="ARBA00022884"/>
    </source>
</evidence>